<dbReference type="GO" id="GO:0005525">
    <property type="term" value="F:GTP binding"/>
    <property type="evidence" value="ECO:0007669"/>
    <property type="project" value="UniProtKB-KW"/>
</dbReference>
<evidence type="ECO:0000313" key="6">
    <source>
        <dbReference type="Proteomes" id="UP000001861"/>
    </source>
</evidence>
<evidence type="ECO:0000256" key="2">
    <source>
        <dbReference type="ARBA" id="ARBA00023134"/>
    </source>
</evidence>
<comment type="caution">
    <text evidence="5">The sequence shown here is derived from an EMBL/GenBank/DDBJ whole genome shotgun (WGS) entry which is preliminary data.</text>
</comment>
<dbReference type="RefSeq" id="XP_001832238.2">
    <property type="nucleotide sequence ID" value="XM_001832186.2"/>
</dbReference>
<dbReference type="AlphaFoldDB" id="A8NBP0"/>
<dbReference type="Gene3D" id="3.40.50.300">
    <property type="entry name" value="P-loop containing nucleotide triphosphate hydrolases"/>
    <property type="match status" value="1"/>
</dbReference>
<dbReference type="HOGENOM" id="CLU_011106_0_4_1"/>
<evidence type="ECO:0000259" key="4">
    <source>
        <dbReference type="Pfam" id="PF01926"/>
    </source>
</evidence>
<evidence type="ECO:0000256" key="3">
    <source>
        <dbReference type="SAM" id="MobiDB-lite"/>
    </source>
</evidence>
<proteinExistence type="predicted"/>
<dbReference type="FunCoup" id="A8NBP0">
    <property type="interactions" value="392"/>
</dbReference>
<evidence type="ECO:0000313" key="5">
    <source>
        <dbReference type="EMBL" id="EAU89611.2"/>
    </source>
</evidence>
<dbReference type="eggNOG" id="KOG2485">
    <property type="taxonomic scope" value="Eukaryota"/>
</dbReference>
<keyword evidence="2" id="KW-0342">GTP-binding</keyword>
<dbReference type="GeneID" id="6008722"/>
<name>A8NBP0_COPC7</name>
<dbReference type="STRING" id="240176.A8NBP0"/>
<dbReference type="GO" id="GO:0032543">
    <property type="term" value="P:mitochondrial translation"/>
    <property type="evidence" value="ECO:0007669"/>
    <property type="project" value="TreeGrafter"/>
</dbReference>
<evidence type="ECO:0000256" key="1">
    <source>
        <dbReference type="ARBA" id="ARBA00022741"/>
    </source>
</evidence>
<dbReference type="OMA" id="IRWWREE"/>
<dbReference type="InParanoid" id="A8NBP0"/>
<feature type="compositionally biased region" description="Basic and acidic residues" evidence="3">
    <location>
        <begin position="382"/>
        <end position="391"/>
    </location>
</feature>
<accession>A8NBP0</accession>
<dbReference type="KEGG" id="cci:CC1G_02500"/>
<dbReference type="Pfam" id="PF01926">
    <property type="entry name" value="MMR_HSR1"/>
    <property type="match status" value="1"/>
</dbReference>
<dbReference type="PANTHER" id="PTHR45782">
    <property type="entry name" value="MITOCHONDRIAL RIBOSOME-ASSOCIATED GTPASE 1"/>
    <property type="match status" value="1"/>
</dbReference>
<dbReference type="PANTHER" id="PTHR45782:SF4">
    <property type="entry name" value="MITOCHONDRIAL RIBOSOME-ASSOCIATED GTPASE 1"/>
    <property type="match status" value="1"/>
</dbReference>
<keyword evidence="6" id="KW-1185">Reference proteome</keyword>
<sequence length="415" mass="47453">MALSRIPMPLLPAPPSWFPGHMMKFTKQLPTFLARTDVVLEIRDSRLPLTSINRTLEGALRKWRLERGWDPNNPGKRLFAGQACEHLVILNKRDLVPQWGVEPFKRAMAKKFPHQQILFTSWHRPRGIRTLNEILVILPATDIAKQHPHALELNVLVIGMPNVGKSTLLNTLRHMGIKGATSKAFQTSANPGMTQALSTRLKLSLDPPIYAYDSPGVMLPYLGRGEEGAERGVKLALIAGIKEGLYDMEALAAYLLYRLNVLNPISPAYLHLLPPGSQPTADLYEFLTQLGQRMGMIKKRAEVDLARAAVYFVRWWREEGGLLAAKPASQYSPSLDEPLVEGWGFDFQWECRADELERRRQEPDAFFEAKMEQCIDDYLDMTSREEREEKNVSPTQVKKRHMMEEKMKRRLKHKR</sequence>
<dbReference type="OrthoDB" id="269151at2759"/>
<reference evidence="5 6" key="1">
    <citation type="journal article" date="2010" name="Proc. Natl. Acad. Sci. U.S.A.">
        <title>Insights into evolution of multicellular fungi from the assembled chromosomes of the mushroom Coprinopsis cinerea (Coprinus cinereus).</title>
        <authorList>
            <person name="Stajich J.E."/>
            <person name="Wilke S.K."/>
            <person name="Ahren D."/>
            <person name="Au C.H."/>
            <person name="Birren B.W."/>
            <person name="Borodovsky M."/>
            <person name="Burns C."/>
            <person name="Canback B."/>
            <person name="Casselton L.A."/>
            <person name="Cheng C.K."/>
            <person name="Deng J."/>
            <person name="Dietrich F.S."/>
            <person name="Fargo D.C."/>
            <person name="Farman M.L."/>
            <person name="Gathman A.C."/>
            <person name="Goldberg J."/>
            <person name="Guigo R."/>
            <person name="Hoegger P.J."/>
            <person name="Hooker J.B."/>
            <person name="Huggins A."/>
            <person name="James T.Y."/>
            <person name="Kamada T."/>
            <person name="Kilaru S."/>
            <person name="Kodira C."/>
            <person name="Kues U."/>
            <person name="Kupfer D."/>
            <person name="Kwan H.S."/>
            <person name="Lomsadze A."/>
            <person name="Li W."/>
            <person name="Lilly W.W."/>
            <person name="Ma L.J."/>
            <person name="Mackey A.J."/>
            <person name="Manning G."/>
            <person name="Martin F."/>
            <person name="Muraguchi H."/>
            <person name="Natvig D.O."/>
            <person name="Palmerini H."/>
            <person name="Ramesh M.A."/>
            <person name="Rehmeyer C.J."/>
            <person name="Roe B.A."/>
            <person name="Shenoy N."/>
            <person name="Stanke M."/>
            <person name="Ter-Hovhannisyan V."/>
            <person name="Tunlid A."/>
            <person name="Velagapudi R."/>
            <person name="Vision T.J."/>
            <person name="Zeng Q."/>
            <person name="Zolan M.E."/>
            <person name="Pukkila P.J."/>
        </authorList>
    </citation>
    <scope>NUCLEOTIDE SEQUENCE [LARGE SCALE GENOMIC DNA]</scope>
    <source>
        <strain evidence="6">Okayama-7 / 130 / ATCC MYA-4618 / FGSC 9003</strain>
    </source>
</reference>
<dbReference type="Proteomes" id="UP000001861">
    <property type="component" value="Unassembled WGS sequence"/>
</dbReference>
<dbReference type="GO" id="GO:0003924">
    <property type="term" value="F:GTPase activity"/>
    <property type="evidence" value="ECO:0007669"/>
    <property type="project" value="TreeGrafter"/>
</dbReference>
<dbReference type="InterPro" id="IPR023179">
    <property type="entry name" value="GTP-bd_ortho_bundle_sf"/>
</dbReference>
<protein>
    <recommendedName>
        <fullName evidence="4">G domain-containing protein</fullName>
    </recommendedName>
</protein>
<feature type="region of interest" description="Disordered" evidence="3">
    <location>
        <begin position="382"/>
        <end position="415"/>
    </location>
</feature>
<gene>
    <name evidence="5" type="ORF">CC1G_02500</name>
</gene>
<dbReference type="SUPFAM" id="SSF52540">
    <property type="entry name" value="P-loop containing nucleoside triphosphate hydrolases"/>
    <property type="match status" value="2"/>
</dbReference>
<dbReference type="Gene3D" id="1.10.1580.10">
    <property type="match status" value="1"/>
</dbReference>
<keyword evidence="1" id="KW-0547">Nucleotide-binding</keyword>
<organism evidence="5 6">
    <name type="scientific">Coprinopsis cinerea (strain Okayama-7 / 130 / ATCC MYA-4618 / FGSC 9003)</name>
    <name type="common">Inky cap fungus</name>
    <name type="synonym">Hormographiella aspergillata</name>
    <dbReference type="NCBI Taxonomy" id="240176"/>
    <lineage>
        <taxon>Eukaryota</taxon>
        <taxon>Fungi</taxon>
        <taxon>Dikarya</taxon>
        <taxon>Basidiomycota</taxon>
        <taxon>Agaricomycotina</taxon>
        <taxon>Agaricomycetes</taxon>
        <taxon>Agaricomycetidae</taxon>
        <taxon>Agaricales</taxon>
        <taxon>Agaricineae</taxon>
        <taxon>Psathyrellaceae</taxon>
        <taxon>Coprinopsis</taxon>
    </lineage>
</organism>
<dbReference type="EMBL" id="AACS02000009">
    <property type="protein sequence ID" value="EAU89611.2"/>
    <property type="molecule type" value="Genomic_DNA"/>
</dbReference>
<dbReference type="GO" id="GO:0005739">
    <property type="term" value="C:mitochondrion"/>
    <property type="evidence" value="ECO:0007669"/>
    <property type="project" value="TreeGrafter"/>
</dbReference>
<dbReference type="InterPro" id="IPR006073">
    <property type="entry name" value="GTP-bd"/>
</dbReference>
<dbReference type="InterPro" id="IPR027417">
    <property type="entry name" value="P-loop_NTPase"/>
</dbReference>
<feature type="domain" description="G" evidence="4">
    <location>
        <begin position="155"/>
        <end position="222"/>
    </location>
</feature>
<dbReference type="VEuPathDB" id="FungiDB:CC1G_02500"/>